<evidence type="ECO:0000259" key="2">
    <source>
        <dbReference type="PROSITE" id="PS51819"/>
    </source>
</evidence>
<evidence type="ECO:0000313" key="4">
    <source>
        <dbReference type="Proteomes" id="UP000000391"/>
    </source>
</evidence>
<dbReference type="Proteomes" id="UP000000391">
    <property type="component" value="Chromosome"/>
</dbReference>
<dbReference type="OrthoDB" id="6111at2157"/>
<keyword evidence="3" id="KW-0560">Oxidoreductase</keyword>
<reference evidence="3 4" key="1">
    <citation type="submission" date="2010-06" db="EMBL/GenBank/DDBJ databases">
        <title>Complete sequence chromosome of Methanohalobium evestigatum Z-7303.</title>
        <authorList>
            <consortium name="US DOE Joint Genome Institute"/>
            <person name="Lucas S."/>
            <person name="Copeland A."/>
            <person name="Lapidus A."/>
            <person name="Cheng J.-F."/>
            <person name="Bruce D."/>
            <person name="Goodwin L."/>
            <person name="Pitluck S."/>
            <person name="Saunders E."/>
            <person name="Detter J.C."/>
            <person name="Han C."/>
            <person name="Tapia R."/>
            <person name="Land M."/>
            <person name="Hauser L."/>
            <person name="Kyrpides N."/>
            <person name="Mikhailova N."/>
            <person name="Sieprawska-Lupa M."/>
            <person name="Whitman W.B."/>
            <person name="Anderson I."/>
            <person name="Woyke T."/>
        </authorList>
    </citation>
    <scope>NUCLEOTIDE SEQUENCE [LARGE SCALE GENOMIC DNA]</scope>
    <source>
        <strain evidence="4">ATCC BAA-1072 / DSM 3721 / NBRC 107634 / OCM 161 / Z-7303</strain>
    </source>
</reference>
<name>D7E6Q0_METEZ</name>
<dbReference type="KEGG" id="mev:Metev_0347"/>
<dbReference type="PROSITE" id="PS51819">
    <property type="entry name" value="VOC"/>
    <property type="match status" value="1"/>
</dbReference>
<gene>
    <name evidence="3" type="ordered locus">Metev_0347</name>
</gene>
<dbReference type="SUPFAM" id="SSF54593">
    <property type="entry name" value="Glyoxalase/Bleomycin resistance protein/Dihydroxybiphenyl dioxygenase"/>
    <property type="match status" value="1"/>
</dbReference>
<keyword evidence="4" id="KW-1185">Reference proteome</keyword>
<dbReference type="GO" id="GO:0046872">
    <property type="term" value="F:metal ion binding"/>
    <property type="evidence" value="ECO:0007669"/>
    <property type="project" value="UniProtKB-KW"/>
</dbReference>
<sequence length="130" mass="15184">MFKRIDHVEIIPTDFEKALNFYQDVLNFKLWQRQEVDMPPLQQIAYLTLGDTMLELLQVEGNKESIVNYWGIGYRMMALEVDDMDEAVEYLENQNVKVTWGPIDLGGTKRAEIQDPDGISIELREWSNKS</sequence>
<dbReference type="PANTHER" id="PTHR43048">
    <property type="entry name" value="METHYLMALONYL-COA EPIMERASE"/>
    <property type="match status" value="1"/>
</dbReference>
<dbReference type="GO" id="GO:0046491">
    <property type="term" value="P:L-methylmalonyl-CoA metabolic process"/>
    <property type="evidence" value="ECO:0007669"/>
    <property type="project" value="TreeGrafter"/>
</dbReference>
<dbReference type="AlphaFoldDB" id="D7E6Q0"/>
<dbReference type="GO" id="GO:0004493">
    <property type="term" value="F:methylmalonyl-CoA epimerase activity"/>
    <property type="evidence" value="ECO:0007669"/>
    <property type="project" value="TreeGrafter"/>
</dbReference>
<dbReference type="Gene3D" id="3.10.180.10">
    <property type="entry name" value="2,3-Dihydroxybiphenyl 1,2-Dioxygenase, domain 1"/>
    <property type="match status" value="1"/>
</dbReference>
<dbReference type="STRING" id="644295.Metev_0347"/>
<dbReference type="GO" id="GO:0051213">
    <property type="term" value="F:dioxygenase activity"/>
    <property type="evidence" value="ECO:0007669"/>
    <property type="project" value="UniProtKB-KW"/>
</dbReference>
<dbReference type="RefSeq" id="WP_013193840.1">
    <property type="nucleotide sequence ID" value="NC_014253.1"/>
</dbReference>
<evidence type="ECO:0000313" key="3">
    <source>
        <dbReference type="EMBL" id="ADI73272.1"/>
    </source>
</evidence>
<dbReference type="HOGENOM" id="CLU_046006_2_8_2"/>
<dbReference type="EMBL" id="CP002069">
    <property type="protein sequence ID" value="ADI73272.1"/>
    <property type="molecule type" value="Genomic_DNA"/>
</dbReference>
<dbReference type="InterPro" id="IPR029068">
    <property type="entry name" value="Glyas_Bleomycin-R_OHBP_Dase"/>
</dbReference>
<dbReference type="GeneID" id="9345964"/>
<keyword evidence="1" id="KW-0479">Metal-binding</keyword>
<dbReference type="PANTHER" id="PTHR43048:SF3">
    <property type="entry name" value="METHYLMALONYL-COA EPIMERASE, MITOCHONDRIAL"/>
    <property type="match status" value="1"/>
</dbReference>
<accession>D7E6Q0</accession>
<proteinExistence type="predicted"/>
<dbReference type="InterPro" id="IPR037523">
    <property type="entry name" value="VOC_core"/>
</dbReference>
<dbReference type="InterPro" id="IPR004360">
    <property type="entry name" value="Glyas_Fos-R_dOase_dom"/>
</dbReference>
<keyword evidence="3" id="KW-0223">Dioxygenase</keyword>
<organism evidence="3 4">
    <name type="scientific">Methanohalobium evestigatum (strain ATCC BAA-1072 / DSM 3721 / NBRC 107634 / OCM 161 / Z-7303)</name>
    <dbReference type="NCBI Taxonomy" id="644295"/>
    <lineage>
        <taxon>Archaea</taxon>
        <taxon>Methanobacteriati</taxon>
        <taxon>Methanobacteriota</taxon>
        <taxon>Stenosarchaea group</taxon>
        <taxon>Methanomicrobia</taxon>
        <taxon>Methanosarcinales</taxon>
        <taxon>Methanosarcinaceae</taxon>
        <taxon>Methanohalobium</taxon>
    </lineage>
</organism>
<protein>
    <submittedName>
        <fullName evidence="3">Glyoxalase/bleomycin resistance protein/dioxygenase</fullName>
    </submittedName>
</protein>
<feature type="domain" description="VOC" evidence="2">
    <location>
        <begin position="4"/>
        <end position="126"/>
    </location>
</feature>
<dbReference type="Pfam" id="PF00903">
    <property type="entry name" value="Glyoxalase"/>
    <property type="match status" value="1"/>
</dbReference>
<dbReference type="InterPro" id="IPR051785">
    <property type="entry name" value="MMCE/EMCE_epimerase"/>
</dbReference>
<evidence type="ECO:0000256" key="1">
    <source>
        <dbReference type="ARBA" id="ARBA00022723"/>
    </source>
</evidence>